<dbReference type="AlphaFoldDB" id="A0A7M7LKM2"/>
<keyword evidence="2" id="KW-1185">Reference proteome</keyword>
<accession>A0A7M7LKM2</accession>
<evidence type="ECO:0000313" key="2">
    <source>
        <dbReference type="Proteomes" id="UP000002358"/>
    </source>
</evidence>
<protein>
    <submittedName>
        <fullName evidence="1">Uncharacterized protein</fullName>
    </submittedName>
</protein>
<dbReference type="InParanoid" id="A0A7M7LKM2"/>
<dbReference type="KEGG" id="nvi:100678496"/>
<name>A0A7M7LKM2_NASVI</name>
<evidence type="ECO:0000313" key="1">
    <source>
        <dbReference type="EnsemblMetazoa" id="XP_003425662"/>
    </source>
</evidence>
<organism evidence="1 2">
    <name type="scientific">Nasonia vitripennis</name>
    <name type="common">Parasitic wasp</name>
    <dbReference type="NCBI Taxonomy" id="7425"/>
    <lineage>
        <taxon>Eukaryota</taxon>
        <taxon>Metazoa</taxon>
        <taxon>Ecdysozoa</taxon>
        <taxon>Arthropoda</taxon>
        <taxon>Hexapoda</taxon>
        <taxon>Insecta</taxon>
        <taxon>Pterygota</taxon>
        <taxon>Neoptera</taxon>
        <taxon>Endopterygota</taxon>
        <taxon>Hymenoptera</taxon>
        <taxon>Apocrita</taxon>
        <taxon>Proctotrupomorpha</taxon>
        <taxon>Chalcidoidea</taxon>
        <taxon>Pteromalidae</taxon>
        <taxon>Pteromalinae</taxon>
        <taxon>Nasonia</taxon>
    </lineage>
</organism>
<gene>
    <name evidence="1" type="primary">100678496</name>
</gene>
<dbReference type="Proteomes" id="UP000002358">
    <property type="component" value="Chromosome 4"/>
</dbReference>
<dbReference type="EnsemblMetazoa" id="XM_008205122">
    <property type="protein sequence ID" value="XP_008203344"/>
    <property type="gene ID" value="LOC100678496"/>
</dbReference>
<reference evidence="1" key="1">
    <citation type="submission" date="2021-01" db="UniProtKB">
        <authorList>
            <consortium name="EnsemblMetazoa"/>
        </authorList>
    </citation>
    <scope>IDENTIFICATION</scope>
</reference>
<sequence length="401" mass="44842">MSPLASTLLILGLLSGLGVISFGLYYQFGRQTSLFTKLTKNDLTEEWTIQRSDSTFMPLVTDINGQLIHVWFSNDGQTIHLESTASDCLISFVDHKRVKDPLQVVGSAIGNAVVALVEEDVTNRQTNFRIYSFHERYQCSLSIIKDIALDEVVLNKTVFLVAQHYTFDVFLKDDRYCGPGRICRRSYEGHTGKAVSLSNDTQLTVASDVWSISSVAKNVPSSGFIYTQIFPNGRSILIQKLDSDLKSLASSKWSGIDHYSTSAGRISLCKEETNQTLICSLVDADLKDLVDESIVVPVDEDRRSLQLHNLPKGGVIVLWIGKAEHQVLYDQDTLVVRMRIVDAEGKVSDVIELLDHNVCAENEIRSLETSDREGLCFRVSCHSGVSVKCIVRNKDRLFNWV</sequence>
<proteinExistence type="predicted"/>
<dbReference type="EnsemblMetazoa" id="XM_003425614">
    <property type="protein sequence ID" value="XP_003425662"/>
    <property type="gene ID" value="LOC100678496"/>
</dbReference>